<name>A0A0F9V9H3_9ZZZZ</name>
<sequence length="87" mass="9789">MPDFTAHRHPVLAVRCPDCGRAPGVWCRRPSGHMASDFHHSRKVEADRVFIDQHGPDASILRDGDGWIIDPRGRVGIRPQPEQLALF</sequence>
<feature type="domain" description="DNA-binding phage zinc finger" evidence="1">
    <location>
        <begin position="6"/>
        <end position="47"/>
    </location>
</feature>
<dbReference type="AlphaFoldDB" id="A0A0F9V9H3"/>
<accession>A0A0F9V9H3</accession>
<dbReference type="Pfam" id="PF24623">
    <property type="entry name" value="Phage_zn_bind_8"/>
    <property type="match status" value="1"/>
</dbReference>
<proteinExistence type="predicted"/>
<protein>
    <recommendedName>
        <fullName evidence="1">DNA-binding phage zinc finger domain-containing protein</fullName>
    </recommendedName>
</protein>
<gene>
    <name evidence="2" type="ORF">LCGC14_0111020</name>
</gene>
<dbReference type="EMBL" id="LAZR01000033">
    <property type="protein sequence ID" value="KKO01781.1"/>
    <property type="molecule type" value="Genomic_DNA"/>
</dbReference>
<reference evidence="2" key="1">
    <citation type="journal article" date="2015" name="Nature">
        <title>Complex archaea that bridge the gap between prokaryotes and eukaryotes.</title>
        <authorList>
            <person name="Spang A."/>
            <person name="Saw J.H."/>
            <person name="Jorgensen S.L."/>
            <person name="Zaremba-Niedzwiedzka K."/>
            <person name="Martijn J."/>
            <person name="Lind A.E."/>
            <person name="van Eijk R."/>
            <person name="Schleper C."/>
            <person name="Guy L."/>
            <person name="Ettema T.J."/>
        </authorList>
    </citation>
    <scope>NUCLEOTIDE SEQUENCE</scope>
</reference>
<organism evidence="2">
    <name type="scientific">marine sediment metagenome</name>
    <dbReference type="NCBI Taxonomy" id="412755"/>
    <lineage>
        <taxon>unclassified sequences</taxon>
        <taxon>metagenomes</taxon>
        <taxon>ecological metagenomes</taxon>
    </lineage>
</organism>
<dbReference type="InterPro" id="IPR056911">
    <property type="entry name" value="Phage_Znf_bind_put"/>
</dbReference>
<evidence type="ECO:0000259" key="1">
    <source>
        <dbReference type="Pfam" id="PF24623"/>
    </source>
</evidence>
<evidence type="ECO:0000313" key="2">
    <source>
        <dbReference type="EMBL" id="KKO01781.1"/>
    </source>
</evidence>
<comment type="caution">
    <text evidence="2">The sequence shown here is derived from an EMBL/GenBank/DDBJ whole genome shotgun (WGS) entry which is preliminary data.</text>
</comment>